<gene>
    <name evidence="15" type="ORF">DSTB1V02_LOCUS4104</name>
</gene>
<evidence type="ECO:0000313" key="16">
    <source>
        <dbReference type="Proteomes" id="UP000677054"/>
    </source>
</evidence>
<feature type="transmembrane region" description="Helical" evidence="13">
    <location>
        <begin position="383"/>
        <end position="404"/>
    </location>
</feature>
<keyword evidence="2" id="KW-0813">Transport</keyword>
<dbReference type="Pfam" id="PF12796">
    <property type="entry name" value="Ank_2"/>
    <property type="match status" value="1"/>
</dbReference>
<keyword evidence="16" id="KW-1185">Reference proteome</keyword>
<accession>A0A7R8X6A4</accession>
<keyword evidence="9 13" id="KW-0472">Membrane</keyword>
<dbReference type="Proteomes" id="UP000677054">
    <property type="component" value="Unassembled WGS sequence"/>
</dbReference>
<evidence type="ECO:0000256" key="6">
    <source>
        <dbReference type="ARBA" id="ARBA00022989"/>
    </source>
</evidence>
<keyword evidence="10" id="KW-0407">Ion channel</keyword>
<keyword evidence="8" id="KW-0406">Ion transport</keyword>
<evidence type="ECO:0000256" key="2">
    <source>
        <dbReference type="ARBA" id="ARBA00022448"/>
    </source>
</evidence>
<feature type="compositionally biased region" description="Polar residues" evidence="12">
    <location>
        <begin position="650"/>
        <end position="660"/>
    </location>
</feature>
<dbReference type="InterPro" id="IPR002110">
    <property type="entry name" value="Ankyrin_rpt"/>
</dbReference>
<keyword evidence="5" id="KW-0677">Repeat</keyword>
<keyword evidence="7 11" id="KW-0040">ANK repeat</keyword>
<proteinExistence type="predicted"/>
<feature type="region of interest" description="Disordered" evidence="12">
    <location>
        <begin position="650"/>
        <end position="690"/>
    </location>
</feature>
<feature type="repeat" description="ANK" evidence="11">
    <location>
        <begin position="115"/>
        <end position="147"/>
    </location>
</feature>
<feature type="transmembrane region" description="Helical" evidence="13">
    <location>
        <begin position="346"/>
        <end position="371"/>
    </location>
</feature>
<evidence type="ECO:0000256" key="9">
    <source>
        <dbReference type="ARBA" id="ARBA00023136"/>
    </source>
</evidence>
<comment type="subcellular location">
    <subcellularLocation>
        <location evidence="1">Membrane</location>
        <topology evidence="1">Multi-pass membrane protein</topology>
    </subcellularLocation>
</comment>
<feature type="transmembrane region" description="Helical" evidence="13">
    <location>
        <begin position="410"/>
        <end position="429"/>
    </location>
</feature>
<dbReference type="AlphaFoldDB" id="A0A7R8X6A4"/>
<dbReference type="SMART" id="SM00248">
    <property type="entry name" value="ANK"/>
    <property type="match status" value="3"/>
</dbReference>
<dbReference type="InterPro" id="IPR052076">
    <property type="entry name" value="TRP_cation_channel"/>
</dbReference>
<dbReference type="OrthoDB" id="2157354at2759"/>
<keyword evidence="6 13" id="KW-1133">Transmembrane helix</keyword>
<sequence length="719" mass="83485">MTSKGRWNDEDGREGENIPMAGRGRREEEEDGGKVHIERKNQDDNKLQETIAAGLELEKRKPADYVDSVKKLTIGLNEIEKNPQIGRQAEVKERMKTILDEYKQSFKFKEFKDNNSRTPLHWGCILGNEFTVSLFLDEGADPNGQDKWLNTPLHYATYFCPGVILMLLERGANIWIPNEEYETPLQRIPPDTLEKYLNGCIQEKGRGYDYNAELDFTFLMPPEKAKKSKDVERSRDEEPVFAETTGLWWMTKSPKHHRVLKHPIITAFLDLKWQKISKVYKLHCCAYMLHLVVLYVFLDAGAFPSMQDARKSMTRGSNMECPCDNSFASSGDDNVTKEVFLDRKTYFPFMSTGWTVMRFVVVFLNSFILLLEIFQLLLNPFRYLMNLMNILKVAMVASTYVFLFVDDMDWGCWSGVLTLFFSLSEVIRIGSQLPFFSIYVHTFTTIAAKFLILIFWSWSVLVIMYSSVFMFLFYTADEFTSFLSSLSKTIVMLIGEFGYENIPFERYWGLSHLTFLTFVVFVTVILMNVMGLAVGETQNIKEKAEALQYVSQVKLIFYVESIFLQDPEYIFHVFNIWTCAKKWRRESMLKRRSRFRFPSLVNIFPCFNPILRFLAMKLMLLQADDGWHPTLPVHPMMDLVKELDIPGEISSSLGSASEQTRTTRRTHVIQMDTDAPKSNSRASRRESESRETSLKALSLCHREAENLICFLNEARKQNY</sequence>
<evidence type="ECO:0000256" key="10">
    <source>
        <dbReference type="ARBA" id="ARBA00023303"/>
    </source>
</evidence>
<evidence type="ECO:0000256" key="8">
    <source>
        <dbReference type="ARBA" id="ARBA00023065"/>
    </source>
</evidence>
<reference evidence="15" key="1">
    <citation type="submission" date="2020-11" db="EMBL/GenBank/DDBJ databases">
        <authorList>
            <person name="Tran Van P."/>
        </authorList>
    </citation>
    <scope>NUCLEOTIDE SEQUENCE</scope>
</reference>
<feature type="transmembrane region" description="Helical" evidence="13">
    <location>
        <begin position="450"/>
        <end position="474"/>
    </location>
</feature>
<protein>
    <recommendedName>
        <fullName evidence="14">Ion transport domain-containing protein</fullName>
    </recommendedName>
</protein>
<feature type="transmembrane region" description="Helical" evidence="13">
    <location>
        <begin position="513"/>
        <end position="534"/>
    </location>
</feature>
<organism evidence="15">
    <name type="scientific">Darwinula stevensoni</name>
    <dbReference type="NCBI Taxonomy" id="69355"/>
    <lineage>
        <taxon>Eukaryota</taxon>
        <taxon>Metazoa</taxon>
        <taxon>Ecdysozoa</taxon>
        <taxon>Arthropoda</taxon>
        <taxon>Crustacea</taxon>
        <taxon>Oligostraca</taxon>
        <taxon>Ostracoda</taxon>
        <taxon>Podocopa</taxon>
        <taxon>Podocopida</taxon>
        <taxon>Darwinulocopina</taxon>
        <taxon>Darwinuloidea</taxon>
        <taxon>Darwinulidae</taxon>
        <taxon>Darwinula</taxon>
    </lineage>
</organism>
<dbReference type="InterPro" id="IPR036770">
    <property type="entry name" value="Ankyrin_rpt-contain_sf"/>
</dbReference>
<evidence type="ECO:0000256" key="3">
    <source>
        <dbReference type="ARBA" id="ARBA00022606"/>
    </source>
</evidence>
<dbReference type="PANTHER" id="PTHR47143">
    <property type="entry name" value="TRANSIENT RECEPTOR POTENTIAL CATION CHANNEL PROTEIN PAINLESS"/>
    <property type="match status" value="1"/>
</dbReference>
<evidence type="ECO:0000256" key="7">
    <source>
        <dbReference type="ARBA" id="ARBA00023043"/>
    </source>
</evidence>
<dbReference type="EMBL" id="LR900101">
    <property type="protein sequence ID" value="CAD7244204.1"/>
    <property type="molecule type" value="Genomic_DNA"/>
</dbReference>
<dbReference type="InterPro" id="IPR005821">
    <property type="entry name" value="Ion_trans_dom"/>
</dbReference>
<feature type="compositionally biased region" description="Basic and acidic residues" evidence="12">
    <location>
        <begin position="1"/>
        <end position="16"/>
    </location>
</feature>
<evidence type="ECO:0000256" key="13">
    <source>
        <dbReference type="SAM" id="Phobius"/>
    </source>
</evidence>
<keyword evidence="4 13" id="KW-0812">Transmembrane</keyword>
<evidence type="ECO:0000313" key="15">
    <source>
        <dbReference type="EMBL" id="CAD7244204.1"/>
    </source>
</evidence>
<dbReference type="PROSITE" id="PS50088">
    <property type="entry name" value="ANK_REPEAT"/>
    <property type="match status" value="1"/>
</dbReference>
<dbReference type="PROSITE" id="PS50297">
    <property type="entry name" value="ANK_REP_REGION"/>
    <property type="match status" value="1"/>
</dbReference>
<dbReference type="SUPFAM" id="SSF48403">
    <property type="entry name" value="Ankyrin repeat"/>
    <property type="match status" value="1"/>
</dbReference>
<feature type="transmembrane region" description="Helical" evidence="13">
    <location>
        <begin position="279"/>
        <end position="298"/>
    </location>
</feature>
<dbReference type="GO" id="GO:0022857">
    <property type="term" value="F:transmembrane transporter activity"/>
    <property type="evidence" value="ECO:0007669"/>
    <property type="project" value="TreeGrafter"/>
</dbReference>
<evidence type="ECO:0000256" key="4">
    <source>
        <dbReference type="ARBA" id="ARBA00022692"/>
    </source>
</evidence>
<dbReference type="PANTHER" id="PTHR47143:SF4">
    <property type="entry name" value="TRANSIENT RECEPTOR POTENTIAL CATION CHANNEL PROTEIN PAINLESS"/>
    <property type="match status" value="1"/>
</dbReference>
<feature type="region of interest" description="Disordered" evidence="12">
    <location>
        <begin position="1"/>
        <end position="46"/>
    </location>
</feature>
<dbReference type="EMBL" id="CAJPEV010000584">
    <property type="protein sequence ID" value="CAG0886678.1"/>
    <property type="molecule type" value="Genomic_DNA"/>
</dbReference>
<dbReference type="GO" id="GO:0034220">
    <property type="term" value="P:monoatomic ion transmembrane transport"/>
    <property type="evidence" value="ECO:0007669"/>
    <property type="project" value="UniProtKB-KW"/>
</dbReference>
<evidence type="ECO:0000256" key="5">
    <source>
        <dbReference type="ARBA" id="ARBA00022737"/>
    </source>
</evidence>
<dbReference type="GO" id="GO:1902495">
    <property type="term" value="C:transmembrane transporter complex"/>
    <property type="evidence" value="ECO:0007669"/>
    <property type="project" value="TreeGrafter"/>
</dbReference>
<dbReference type="Pfam" id="PF00520">
    <property type="entry name" value="Ion_trans"/>
    <property type="match status" value="1"/>
</dbReference>
<evidence type="ECO:0000256" key="11">
    <source>
        <dbReference type="PROSITE-ProRule" id="PRU00023"/>
    </source>
</evidence>
<name>A0A7R8X6A4_9CRUS</name>
<evidence type="ECO:0000256" key="12">
    <source>
        <dbReference type="SAM" id="MobiDB-lite"/>
    </source>
</evidence>
<evidence type="ECO:0000259" key="14">
    <source>
        <dbReference type="Pfam" id="PF00520"/>
    </source>
</evidence>
<feature type="compositionally biased region" description="Basic and acidic residues" evidence="12">
    <location>
        <begin position="24"/>
        <end position="46"/>
    </location>
</feature>
<keyword evidence="3" id="KW-0716">Sensory transduction</keyword>
<dbReference type="Gene3D" id="1.25.40.20">
    <property type="entry name" value="Ankyrin repeat-containing domain"/>
    <property type="match status" value="1"/>
</dbReference>
<evidence type="ECO:0000256" key="1">
    <source>
        <dbReference type="ARBA" id="ARBA00004141"/>
    </source>
</evidence>
<feature type="transmembrane region" description="Helical" evidence="13">
    <location>
        <begin position="595"/>
        <end position="615"/>
    </location>
</feature>
<feature type="domain" description="Ion transport" evidence="14">
    <location>
        <begin position="344"/>
        <end position="543"/>
    </location>
</feature>